<evidence type="ECO:0000313" key="3">
    <source>
        <dbReference type="Proteomes" id="UP001232148"/>
    </source>
</evidence>
<sequence>MPTSAPPSQATQTGQTRTPRLPPVLRIETRTPCADRKPTCIRGGATCQTARHNAALGGLPPSPEPVAPPSKRRRRGAVQVGGPQRCLFFFSSHSCLIRDSGADIGSADIRKCRRLLHPAPGVSCHVTASRVLSAAGFEVSRPRPPFPSPE</sequence>
<keyword evidence="3" id="KW-1185">Reference proteome</keyword>
<reference evidence="2" key="1">
    <citation type="submission" date="2021-06" db="EMBL/GenBank/DDBJ databases">
        <title>Comparative genomics, transcriptomics and evolutionary studies reveal genomic signatures of adaptation to plant cell wall in hemibiotrophic fungi.</title>
        <authorList>
            <consortium name="DOE Joint Genome Institute"/>
            <person name="Baroncelli R."/>
            <person name="Diaz J.F."/>
            <person name="Benocci T."/>
            <person name="Peng M."/>
            <person name="Battaglia E."/>
            <person name="Haridas S."/>
            <person name="Andreopoulos W."/>
            <person name="Labutti K."/>
            <person name="Pangilinan J."/>
            <person name="Floch G.L."/>
            <person name="Makela M.R."/>
            <person name="Henrissat B."/>
            <person name="Grigoriev I.V."/>
            <person name="Crouch J.A."/>
            <person name="De Vries R.P."/>
            <person name="Sukno S.A."/>
            <person name="Thon M.R."/>
        </authorList>
    </citation>
    <scope>NUCLEOTIDE SEQUENCE</scope>
    <source>
        <strain evidence="2">MAFF235873</strain>
    </source>
</reference>
<feature type="region of interest" description="Disordered" evidence="1">
    <location>
        <begin position="53"/>
        <end position="78"/>
    </location>
</feature>
<dbReference type="AlphaFoldDB" id="A0AAD9HAD8"/>
<organism evidence="2 3">
    <name type="scientific">Colletotrichum zoysiae</name>
    <dbReference type="NCBI Taxonomy" id="1216348"/>
    <lineage>
        <taxon>Eukaryota</taxon>
        <taxon>Fungi</taxon>
        <taxon>Dikarya</taxon>
        <taxon>Ascomycota</taxon>
        <taxon>Pezizomycotina</taxon>
        <taxon>Sordariomycetes</taxon>
        <taxon>Hypocreomycetidae</taxon>
        <taxon>Glomerellales</taxon>
        <taxon>Glomerellaceae</taxon>
        <taxon>Colletotrichum</taxon>
        <taxon>Colletotrichum graminicola species complex</taxon>
    </lineage>
</organism>
<evidence type="ECO:0000256" key="1">
    <source>
        <dbReference type="SAM" id="MobiDB-lite"/>
    </source>
</evidence>
<evidence type="ECO:0000313" key="2">
    <source>
        <dbReference type="EMBL" id="KAK2025400.1"/>
    </source>
</evidence>
<protein>
    <submittedName>
        <fullName evidence="2">Uncharacterized protein</fullName>
    </submittedName>
</protein>
<comment type="caution">
    <text evidence="2">The sequence shown here is derived from an EMBL/GenBank/DDBJ whole genome shotgun (WGS) entry which is preliminary data.</text>
</comment>
<feature type="compositionally biased region" description="Polar residues" evidence="1">
    <location>
        <begin position="1"/>
        <end position="18"/>
    </location>
</feature>
<dbReference type="Proteomes" id="UP001232148">
    <property type="component" value="Unassembled WGS sequence"/>
</dbReference>
<dbReference type="EMBL" id="MU842938">
    <property type="protein sequence ID" value="KAK2025400.1"/>
    <property type="molecule type" value="Genomic_DNA"/>
</dbReference>
<feature type="region of interest" description="Disordered" evidence="1">
    <location>
        <begin position="1"/>
        <end position="22"/>
    </location>
</feature>
<proteinExistence type="predicted"/>
<gene>
    <name evidence="2" type="ORF">LX32DRAFT_62436</name>
</gene>
<name>A0AAD9HAD8_9PEZI</name>
<accession>A0AAD9HAD8</accession>